<keyword evidence="1" id="KW-0812">Transmembrane</keyword>
<keyword evidence="1" id="KW-1133">Transmembrane helix</keyword>
<organism evidence="2 3">
    <name type="scientific">Cotesia congregata</name>
    <name type="common">Parasitoid wasp</name>
    <name type="synonym">Apanteles congregatus</name>
    <dbReference type="NCBI Taxonomy" id="51543"/>
    <lineage>
        <taxon>Eukaryota</taxon>
        <taxon>Metazoa</taxon>
        <taxon>Ecdysozoa</taxon>
        <taxon>Arthropoda</taxon>
        <taxon>Hexapoda</taxon>
        <taxon>Insecta</taxon>
        <taxon>Pterygota</taxon>
        <taxon>Neoptera</taxon>
        <taxon>Endopterygota</taxon>
        <taxon>Hymenoptera</taxon>
        <taxon>Apocrita</taxon>
        <taxon>Ichneumonoidea</taxon>
        <taxon>Braconidae</taxon>
        <taxon>Microgastrinae</taxon>
        <taxon>Cotesia</taxon>
    </lineage>
</organism>
<dbReference type="GO" id="GO:0008374">
    <property type="term" value="F:O-acyltransferase activity"/>
    <property type="evidence" value="ECO:0007669"/>
    <property type="project" value="InterPro"/>
</dbReference>
<evidence type="ECO:0000313" key="3">
    <source>
        <dbReference type="Proteomes" id="UP000786811"/>
    </source>
</evidence>
<sequence>MMRASDHWRRHLTQLTQNQLIMTVIGYSYQVNATMKFILIFIIVFMYVINEIKPWKLMATQRSPVIFVPGDGGSQLEAQLNKTVVPHYLCEKVSSDYFNIWLNLELLVPIIIDCFIDNMKLIYHNDTRTTTNTKGVSVRVPGWGDPFSVEYLDPSKASPGNYFKDVGNMLVNQLGYVRNLSLRGAPYDFRKAPNENGEFFIKLKQLVEETYIINNKVPITLIAHSMGGPMTLLFLQNQTQKWKDQYIKSLITLGAVWGGSVKALKVFAVGDNLGAYVLRESILKDQQITSPSLGWLLPSKYFWKDTEVLVQTQKTNYTLLDLQQFFLDINVPNGWEFRKDTEKFQANFAAPGVEMHCLHGVNVSTVERLYYKPGVTLDSYPQLILGDGDGTVNLRSLEGCLYWKTKQKQKIYHQTFAGVDHMEILRNQHVLDYIKTTLSTI</sequence>
<gene>
    <name evidence="2" type="ORF">HICCMSTLAB_LOCUS4124</name>
</gene>
<dbReference type="InterPro" id="IPR029058">
    <property type="entry name" value="AB_hydrolase_fold"/>
</dbReference>
<dbReference type="InterPro" id="IPR003386">
    <property type="entry name" value="LACT/PDAT_acylTrfase"/>
</dbReference>
<protein>
    <submittedName>
        <fullName evidence="2">Similar to PLA2G15: Phospholipase A2 group XV (Homo sapiens)</fullName>
    </submittedName>
</protein>
<accession>A0A8J2H8C6</accession>
<keyword evidence="3" id="KW-1185">Reference proteome</keyword>
<dbReference type="AlphaFoldDB" id="A0A8J2H8C6"/>
<dbReference type="OrthoDB" id="190846at2759"/>
<dbReference type="EMBL" id="CAJNRD030001118">
    <property type="protein sequence ID" value="CAG5084515.1"/>
    <property type="molecule type" value="Genomic_DNA"/>
</dbReference>
<evidence type="ECO:0000256" key="1">
    <source>
        <dbReference type="SAM" id="Phobius"/>
    </source>
</evidence>
<dbReference type="Gene3D" id="3.40.50.1820">
    <property type="entry name" value="alpha/beta hydrolase"/>
    <property type="match status" value="2"/>
</dbReference>
<proteinExistence type="predicted"/>
<keyword evidence="1" id="KW-0472">Membrane</keyword>
<reference evidence="2" key="1">
    <citation type="submission" date="2021-04" db="EMBL/GenBank/DDBJ databases">
        <authorList>
            <person name="Chebbi M.A.C M."/>
        </authorList>
    </citation>
    <scope>NUCLEOTIDE SEQUENCE</scope>
</reference>
<name>A0A8J2H8C6_COTCN</name>
<evidence type="ECO:0000313" key="2">
    <source>
        <dbReference type="EMBL" id="CAG5084515.1"/>
    </source>
</evidence>
<dbReference type="Proteomes" id="UP000786811">
    <property type="component" value="Unassembled WGS sequence"/>
</dbReference>
<dbReference type="SUPFAM" id="SSF53474">
    <property type="entry name" value="alpha/beta-Hydrolases"/>
    <property type="match status" value="1"/>
</dbReference>
<dbReference type="GO" id="GO:0006629">
    <property type="term" value="P:lipid metabolic process"/>
    <property type="evidence" value="ECO:0007669"/>
    <property type="project" value="InterPro"/>
</dbReference>
<dbReference type="Pfam" id="PF02450">
    <property type="entry name" value="LCAT"/>
    <property type="match status" value="1"/>
</dbReference>
<feature type="transmembrane region" description="Helical" evidence="1">
    <location>
        <begin position="20"/>
        <end position="49"/>
    </location>
</feature>
<comment type="caution">
    <text evidence="2">The sequence shown here is derived from an EMBL/GenBank/DDBJ whole genome shotgun (WGS) entry which is preliminary data.</text>
</comment>
<dbReference type="PANTHER" id="PTHR11440">
    <property type="entry name" value="LECITHIN-CHOLESTEROL ACYLTRANSFERASE-RELATED"/>
    <property type="match status" value="1"/>
</dbReference>